<dbReference type="PANTHER" id="PTHR43364:SF4">
    <property type="entry name" value="NAD(P)-LINKED OXIDOREDUCTASE SUPERFAMILY PROTEIN"/>
    <property type="match status" value="1"/>
</dbReference>
<evidence type="ECO:0000313" key="3">
    <source>
        <dbReference type="EMBL" id="KHN93734.1"/>
    </source>
</evidence>
<accession>A0A0B2WJ93</accession>
<dbReference type="STRING" id="1081103.A0A0B2WJ93"/>
<dbReference type="AlphaFoldDB" id="A0A0B2WJ93"/>
<dbReference type="RefSeq" id="XP_040674800.1">
    <property type="nucleotide sequence ID" value="XM_040827203.1"/>
</dbReference>
<dbReference type="HOGENOM" id="CLU_023205_1_1_1"/>
<evidence type="ECO:0000259" key="2">
    <source>
        <dbReference type="Pfam" id="PF00248"/>
    </source>
</evidence>
<feature type="domain" description="NADP-dependent oxidoreductase" evidence="2">
    <location>
        <begin position="8"/>
        <end position="313"/>
    </location>
</feature>
<dbReference type="GeneID" id="63742860"/>
<dbReference type="InterPro" id="IPR023210">
    <property type="entry name" value="NADP_OxRdtase_dom"/>
</dbReference>
<protein>
    <submittedName>
        <fullName evidence="3">NADP-dependent oxidoreductase domain protein</fullName>
    </submittedName>
</protein>
<dbReference type="GO" id="GO:0016491">
    <property type="term" value="F:oxidoreductase activity"/>
    <property type="evidence" value="ECO:0007669"/>
    <property type="project" value="UniProtKB-KW"/>
</dbReference>
<dbReference type="SUPFAM" id="SSF51430">
    <property type="entry name" value="NAD(P)-linked oxidoreductase"/>
    <property type="match status" value="1"/>
</dbReference>
<reference evidence="3 4" key="1">
    <citation type="journal article" date="2014" name="Proc. Natl. Acad. Sci. U.S.A.">
        <title>Trajectory and genomic determinants of fungal-pathogen speciation and host adaptation.</title>
        <authorList>
            <person name="Hu X."/>
            <person name="Xiao G."/>
            <person name="Zheng P."/>
            <person name="Shang Y."/>
            <person name="Su Y."/>
            <person name="Zhang X."/>
            <person name="Liu X."/>
            <person name="Zhan S."/>
            <person name="St Leger R.J."/>
            <person name="Wang C."/>
        </authorList>
    </citation>
    <scope>NUCLEOTIDE SEQUENCE [LARGE SCALE GENOMIC DNA]</scope>
    <source>
        <strain evidence="3 4">ARSEF 1941</strain>
    </source>
</reference>
<comment type="caution">
    <text evidence="3">The sequence shown here is derived from an EMBL/GenBank/DDBJ whole genome shotgun (WGS) entry which is preliminary data.</text>
</comment>
<dbReference type="EMBL" id="AZHE01000055">
    <property type="protein sequence ID" value="KHN93734.1"/>
    <property type="molecule type" value="Genomic_DNA"/>
</dbReference>
<sequence>MAFPGAPEMIFGCGGLGNEFVGEKAVEELLQTLKEAGVHRLDTAALYPPTDIGASQRLLGQVGAARMGFTIDTKVMISMTGFQGTLQPEKIAKSAAESREALRLGDGQRVNVFYPHAPDVATSLKDQAAGFDAQYKAGLFDKLGVCNFPADMLAEFIDICEREGFVKPTAYQGLYNLIDRQHEGPVLDLVRKHGMQFVAHSPHASGFLHGGLTSGQTEGTRFAEGNIMSTDARRYDKVKYHEAIRSLDKMLEPHGIPKTEVALRWLAFHSKLQPQDGIIFGSSKLAQVKQNVAAIRKGPLPEDVVAALEGIWEMLQ</sequence>
<dbReference type="Pfam" id="PF00248">
    <property type="entry name" value="Aldo_ket_red"/>
    <property type="match status" value="1"/>
</dbReference>
<dbReference type="CDD" id="cd19075">
    <property type="entry name" value="AKR_AKR7A1-5"/>
    <property type="match status" value="1"/>
</dbReference>
<dbReference type="PANTHER" id="PTHR43364">
    <property type="entry name" value="NADH-SPECIFIC METHYLGLYOXAL REDUCTASE-RELATED"/>
    <property type="match status" value="1"/>
</dbReference>
<keyword evidence="4" id="KW-1185">Reference proteome</keyword>
<dbReference type="OrthoDB" id="48988at2759"/>
<proteinExistence type="predicted"/>
<keyword evidence="1" id="KW-0560">Oxidoreductase</keyword>
<dbReference type="InterPro" id="IPR050523">
    <property type="entry name" value="AKR_Detox_Biosynth"/>
</dbReference>
<evidence type="ECO:0000256" key="1">
    <source>
        <dbReference type="ARBA" id="ARBA00023002"/>
    </source>
</evidence>
<organism evidence="3 4">
    <name type="scientific">Metarhizium album (strain ARSEF 1941)</name>
    <dbReference type="NCBI Taxonomy" id="1081103"/>
    <lineage>
        <taxon>Eukaryota</taxon>
        <taxon>Fungi</taxon>
        <taxon>Dikarya</taxon>
        <taxon>Ascomycota</taxon>
        <taxon>Pezizomycotina</taxon>
        <taxon>Sordariomycetes</taxon>
        <taxon>Hypocreomycetidae</taxon>
        <taxon>Hypocreales</taxon>
        <taxon>Clavicipitaceae</taxon>
        <taxon>Metarhizium</taxon>
    </lineage>
</organism>
<dbReference type="Gene3D" id="3.20.20.100">
    <property type="entry name" value="NADP-dependent oxidoreductase domain"/>
    <property type="match status" value="1"/>
</dbReference>
<gene>
    <name evidence="3" type="ORF">MAM_08405</name>
</gene>
<name>A0A0B2WJ93_METAS</name>
<dbReference type="Proteomes" id="UP000030816">
    <property type="component" value="Unassembled WGS sequence"/>
</dbReference>
<evidence type="ECO:0000313" key="4">
    <source>
        <dbReference type="Proteomes" id="UP000030816"/>
    </source>
</evidence>
<dbReference type="InterPro" id="IPR036812">
    <property type="entry name" value="NAD(P)_OxRdtase_dom_sf"/>
</dbReference>